<organism evidence="2 3">
    <name type="scientific">Avibacterium endocarditidis</name>
    <dbReference type="NCBI Taxonomy" id="380674"/>
    <lineage>
        <taxon>Bacteria</taxon>
        <taxon>Pseudomonadati</taxon>
        <taxon>Pseudomonadota</taxon>
        <taxon>Gammaproteobacteria</taxon>
        <taxon>Pasteurellales</taxon>
        <taxon>Pasteurellaceae</taxon>
        <taxon>Avibacterium</taxon>
    </lineage>
</organism>
<evidence type="ECO:0000313" key="2">
    <source>
        <dbReference type="EMBL" id="POY42154.1"/>
    </source>
</evidence>
<keyword evidence="3" id="KW-1185">Reference proteome</keyword>
<evidence type="ECO:0000313" key="3">
    <source>
        <dbReference type="Proteomes" id="UP000237229"/>
    </source>
</evidence>
<dbReference type="RefSeq" id="WP_103855504.1">
    <property type="nucleotide sequence ID" value="NZ_PQVI01000092.1"/>
</dbReference>
<comment type="caution">
    <text evidence="2">The sequence shown here is derived from an EMBL/GenBank/DDBJ whole genome shotgun (WGS) entry which is preliminary data.</text>
</comment>
<evidence type="ECO:0008006" key="4">
    <source>
        <dbReference type="Google" id="ProtNLM"/>
    </source>
</evidence>
<reference evidence="2 3" key="1">
    <citation type="submission" date="2018-02" db="EMBL/GenBank/DDBJ databases">
        <title>Classification genera of Pasteurellaceae by whole genome sequence comparison.</title>
        <authorList>
            <person name="Christensen H."/>
        </authorList>
    </citation>
    <scope>NUCLEOTIDE SEQUENCE [LARGE SCALE GENOMIC DNA]</scope>
    <source>
        <strain evidence="2 3">20186H4H1</strain>
    </source>
</reference>
<dbReference type="EMBL" id="PQVI01000092">
    <property type="protein sequence ID" value="POY42154.1"/>
    <property type="molecule type" value="Genomic_DNA"/>
</dbReference>
<feature type="signal peptide" evidence="1">
    <location>
        <begin position="1"/>
        <end position="22"/>
    </location>
</feature>
<accession>A0ABX4ZT02</accession>
<feature type="chain" id="PRO_5046837147" description="Lipoprotein" evidence="1">
    <location>
        <begin position="23"/>
        <end position="207"/>
    </location>
</feature>
<keyword evidence="1" id="KW-0732">Signal</keyword>
<evidence type="ECO:0000256" key="1">
    <source>
        <dbReference type="SAM" id="SignalP"/>
    </source>
</evidence>
<proteinExistence type="predicted"/>
<protein>
    <recommendedName>
        <fullName evidence="4">Lipoprotein</fullName>
    </recommendedName>
</protein>
<name>A0ABX4ZT02_9PAST</name>
<gene>
    <name evidence="2" type="ORF">C3Z13_07455</name>
</gene>
<sequence length="207" mass="23127">MNKLILLLLGCPLLITSCATQDKTPHSEKFVTIDGSTINIYYGVGKLGAEPQKPTPSQDNLRVITRGHTAAKAAFNSTFGVVLCNPFSLFSCSWNDLGFSKDELEGSVTNIPNISHSYAYPKYIEAIKQNIRFSAAKDYSPIPIYFYTKPNYLVYDGDYFKLKVGFEIYLTHSRVDGAFKCDEEKTGITYDQWVANNYAVAIDEGKN</sequence>
<dbReference type="Proteomes" id="UP000237229">
    <property type="component" value="Unassembled WGS sequence"/>
</dbReference>
<dbReference type="PROSITE" id="PS51257">
    <property type="entry name" value="PROKAR_LIPOPROTEIN"/>
    <property type="match status" value="1"/>
</dbReference>